<comment type="caution">
    <text evidence="1">The sequence shown here is derived from an EMBL/GenBank/DDBJ whole genome shotgun (WGS) entry which is preliminary data.</text>
</comment>
<keyword evidence="2" id="KW-1185">Reference proteome</keyword>
<dbReference type="Proteomes" id="UP000499080">
    <property type="component" value="Unassembled WGS sequence"/>
</dbReference>
<dbReference type="EMBL" id="BGPR01070144">
    <property type="protein sequence ID" value="GBO43652.1"/>
    <property type="molecule type" value="Genomic_DNA"/>
</dbReference>
<evidence type="ECO:0000313" key="2">
    <source>
        <dbReference type="Proteomes" id="UP000499080"/>
    </source>
</evidence>
<reference evidence="1 2" key="1">
    <citation type="journal article" date="2019" name="Sci. Rep.">
        <title>Orb-weaving spider Araneus ventricosus genome elucidates the spidroin gene catalogue.</title>
        <authorList>
            <person name="Kono N."/>
            <person name="Nakamura H."/>
            <person name="Ohtoshi R."/>
            <person name="Moran D.A.P."/>
            <person name="Shinohara A."/>
            <person name="Yoshida Y."/>
            <person name="Fujiwara M."/>
            <person name="Mori M."/>
            <person name="Tomita M."/>
            <person name="Arakawa K."/>
        </authorList>
    </citation>
    <scope>NUCLEOTIDE SEQUENCE [LARGE SCALE GENOMIC DNA]</scope>
</reference>
<protein>
    <submittedName>
        <fullName evidence="1">Uncharacterized protein</fullName>
    </submittedName>
</protein>
<accession>A0A4Y2X6N4</accession>
<organism evidence="1 2">
    <name type="scientific">Araneus ventricosus</name>
    <name type="common">Orbweaver spider</name>
    <name type="synonym">Epeira ventricosa</name>
    <dbReference type="NCBI Taxonomy" id="182803"/>
    <lineage>
        <taxon>Eukaryota</taxon>
        <taxon>Metazoa</taxon>
        <taxon>Ecdysozoa</taxon>
        <taxon>Arthropoda</taxon>
        <taxon>Chelicerata</taxon>
        <taxon>Arachnida</taxon>
        <taxon>Araneae</taxon>
        <taxon>Araneomorphae</taxon>
        <taxon>Entelegynae</taxon>
        <taxon>Araneoidea</taxon>
        <taxon>Araneidae</taxon>
        <taxon>Araneus</taxon>
    </lineage>
</organism>
<name>A0A4Y2X6N4_ARAVE</name>
<dbReference type="AlphaFoldDB" id="A0A4Y2X6N4"/>
<gene>
    <name evidence="1" type="ORF">AVEN_220746_1</name>
</gene>
<sequence>MDNFCLKCGGLYFRDEKNTRGIYTYCCHNGNIIEQASVYPVGMKRLMDGSDELSVHFKITEGRTSASMGEQIAPSIGRGAYCFRIHGQIYHRTSHLHPDEAGGESTNTTHFNNIITPLGMCHVTSGIIRFSPCNAGSYS</sequence>
<proteinExistence type="predicted"/>
<evidence type="ECO:0000313" key="1">
    <source>
        <dbReference type="EMBL" id="GBO43652.1"/>
    </source>
</evidence>